<accession>K1SXF2</accession>
<evidence type="ECO:0000313" key="1">
    <source>
        <dbReference type="EMBL" id="EKC65312.1"/>
    </source>
</evidence>
<dbReference type="EMBL" id="AJWZ01004485">
    <property type="protein sequence ID" value="EKC65312.1"/>
    <property type="molecule type" value="Genomic_DNA"/>
</dbReference>
<dbReference type="AlphaFoldDB" id="K1SXF2"/>
<protein>
    <recommendedName>
        <fullName evidence="2">Tetratricopeptide repeat protein</fullName>
    </recommendedName>
</protein>
<proteinExistence type="predicted"/>
<sequence>MNRMKILLSAVLVFAATASIAQDFSDPRYAPWGDTPEQRKQNILTSNLLKEAVDTRDYDAAAVYFRTLAQEAPSAFEATFIRGAQVYSNKV</sequence>
<feature type="non-terminal residue" evidence="1">
    <location>
        <position position="91"/>
    </location>
</feature>
<comment type="caution">
    <text evidence="1">The sequence shown here is derived from an EMBL/GenBank/DDBJ whole genome shotgun (WGS) entry which is preliminary data.</text>
</comment>
<evidence type="ECO:0008006" key="2">
    <source>
        <dbReference type="Google" id="ProtNLM"/>
    </source>
</evidence>
<gene>
    <name evidence="1" type="ORF">OBE_06507</name>
</gene>
<name>K1SXF2_9ZZZZ</name>
<organism evidence="1">
    <name type="scientific">human gut metagenome</name>
    <dbReference type="NCBI Taxonomy" id="408170"/>
    <lineage>
        <taxon>unclassified sequences</taxon>
        <taxon>metagenomes</taxon>
        <taxon>organismal metagenomes</taxon>
    </lineage>
</organism>
<reference evidence="1" key="1">
    <citation type="journal article" date="2013" name="Environ. Microbiol.">
        <title>Microbiota from the distal guts of lean and obese adolescents exhibit partial functional redundancy besides clear differences in community structure.</title>
        <authorList>
            <person name="Ferrer M."/>
            <person name="Ruiz A."/>
            <person name="Lanza F."/>
            <person name="Haange S.B."/>
            <person name="Oberbach A."/>
            <person name="Till H."/>
            <person name="Bargiela R."/>
            <person name="Campoy C."/>
            <person name="Segura M.T."/>
            <person name="Richter M."/>
            <person name="von Bergen M."/>
            <person name="Seifert J."/>
            <person name="Suarez A."/>
        </authorList>
    </citation>
    <scope>NUCLEOTIDE SEQUENCE</scope>
</reference>